<gene>
    <name evidence="1" type="ORF">HPT30_21005</name>
</gene>
<accession>A0A850ESR6</accession>
<dbReference type="RefSeq" id="WP_175373274.1">
    <property type="nucleotide sequence ID" value="NZ_JABWCS010000216.1"/>
</dbReference>
<keyword evidence="2" id="KW-1185">Reference proteome</keyword>
<evidence type="ECO:0000313" key="1">
    <source>
        <dbReference type="EMBL" id="NUU62830.1"/>
    </source>
</evidence>
<sequence>MWGIMIQQYLDYSIRHPEEQFKPGNIFERFYSFMVDLLGMDEQDAEIEVAYFMNAMYDLMD</sequence>
<comment type="caution">
    <text evidence="1">The sequence shown here is derived from an EMBL/GenBank/DDBJ whole genome shotgun (WGS) entry which is preliminary data.</text>
</comment>
<proteinExistence type="predicted"/>
<dbReference type="AlphaFoldDB" id="A0A850ESR6"/>
<dbReference type="Proteomes" id="UP000564806">
    <property type="component" value="Unassembled WGS sequence"/>
</dbReference>
<protein>
    <submittedName>
        <fullName evidence="1">Uncharacterized protein</fullName>
    </submittedName>
</protein>
<organism evidence="1 2">
    <name type="scientific">Paenibacillus agri</name>
    <dbReference type="NCBI Taxonomy" id="2744309"/>
    <lineage>
        <taxon>Bacteria</taxon>
        <taxon>Bacillati</taxon>
        <taxon>Bacillota</taxon>
        <taxon>Bacilli</taxon>
        <taxon>Bacillales</taxon>
        <taxon>Paenibacillaceae</taxon>
        <taxon>Paenibacillus</taxon>
    </lineage>
</organism>
<reference evidence="1" key="1">
    <citation type="submission" date="2020-06" db="EMBL/GenBank/DDBJ databases">
        <title>Paenibacillus sp. nov., isolated from soil.</title>
        <authorList>
            <person name="Seo Y.L."/>
        </authorList>
    </citation>
    <scope>NUCLEOTIDE SEQUENCE [LARGE SCALE GENOMIC DNA]</scope>
    <source>
        <strain evidence="1">JW14</strain>
    </source>
</reference>
<evidence type="ECO:0000313" key="2">
    <source>
        <dbReference type="Proteomes" id="UP000564806"/>
    </source>
</evidence>
<name>A0A850ESR6_9BACL</name>
<dbReference type="EMBL" id="JABWCS010000216">
    <property type="protein sequence ID" value="NUU62830.1"/>
    <property type="molecule type" value="Genomic_DNA"/>
</dbReference>